<dbReference type="GO" id="GO:0016020">
    <property type="term" value="C:membrane"/>
    <property type="evidence" value="ECO:0007669"/>
    <property type="project" value="InterPro"/>
</dbReference>
<name>A0AAD8H788_9APIA</name>
<protein>
    <submittedName>
        <fullName evidence="2">Uncharacterized protein</fullName>
    </submittedName>
</protein>
<comment type="caution">
    <text evidence="2">The sequence shown here is derived from an EMBL/GenBank/DDBJ whole genome shotgun (WGS) entry which is preliminary data.</text>
</comment>
<evidence type="ECO:0000313" key="3">
    <source>
        <dbReference type="Proteomes" id="UP001237642"/>
    </source>
</evidence>
<gene>
    <name evidence="2" type="ORF">POM88_045537</name>
</gene>
<proteinExistence type="inferred from homology"/>
<evidence type="ECO:0000313" key="2">
    <source>
        <dbReference type="EMBL" id="KAK1361063.1"/>
    </source>
</evidence>
<dbReference type="GO" id="GO:0042910">
    <property type="term" value="F:xenobiotic transmembrane transporter activity"/>
    <property type="evidence" value="ECO:0007669"/>
    <property type="project" value="InterPro"/>
</dbReference>
<dbReference type="InterPro" id="IPR002528">
    <property type="entry name" value="MATE_fam"/>
</dbReference>
<reference evidence="2" key="1">
    <citation type="submission" date="2023-02" db="EMBL/GenBank/DDBJ databases">
        <title>Genome of toxic invasive species Heracleum sosnowskyi carries increased number of genes despite the absence of recent whole-genome duplications.</title>
        <authorList>
            <person name="Schelkunov M."/>
            <person name="Shtratnikova V."/>
            <person name="Makarenko M."/>
            <person name="Klepikova A."/>
            <person name="Omelchenko D."/>
            <person name="Novikova G."/>
            <person name="Obukhova E."/>
            <person name="Bogdanov V."/>
            <person name="Penin A."/>
            <person name="Logacheva M."/>
        </authorList>
    </citation>
    <scope>NUCLEOTIDE SEQUENCE</scope>
    <source>
        <strain evidence="2">Hsosn_3</strain>
        <tissue evidence="2">Leaf</tissue>
    </source>
</reference>
<dbReference type="GO" id="GO:0015297">
    <property type="term" value="F:antiporter activity"/>
    <property type="evidence" value="ECO:0007669"/>
    <property type="project" value="InterPro"/>
</dbReference>
<evidence type="ECO:0000256" key="1">
    <source>
        <dbReference type="ARBA" id="ARBA00010199"/>
    </source>
</evidence>
<comment type="similarity">
    <text evidence="1">Belongs to the multi antimicrobial extrusion (MATE) (TC 2.A.66.1) family.</text>
</comment>
<reference evidence="2" key="2">
    <citation type="submission" date="2023-05" db="EMBL/GenBank/DDBJ databases">
        <authorList>
            <person name="Schelkunov M.I."/>
        </authorList>
    </citation>
    <scope>NUCLEOTIDE SEQUENCE</scope>
    <source>
        <strain evidence="2">Hsosn_3</strain>
        <tissue evidence="2">Leaf</tissue>
    </source>
</reference>
<organism evidence="2 3">
    <name type="scientific">Heracleum sosnowskyi</name>
    <dbReference type="NCBI Taxonomy" id="360622"/>
    <lineage>
        <taxon>Eukaryota</taxon>
        <taxon>Viridiplantae</taxon>
        <taxon>Streptophyta</taxon>
        <taxon>Embryophyta</taxon>
        <taxon>Tracheophyta</taxon>
        <taxon>Spermatophyta</taxon>
        <taxon>Magnoliopsida</taxon>
        <taxon>eudicotyledons</taxon>
        <taxon>Gunneridae</taxon>
        <taxon>Pentapetalae</taxon>
        <taxon>asterids</taxon>
        <taxon>campanulids</taxon>
        <taxon>Apiales</taxon>
        <taxon>Apiaceae</taxon>
        <taxon>Apioideae</taxon>
        <taxon>apioid superclade</taxon>
        <taxon>Tordylieae</taxon>
        <taxon>Tordyliinae</taxon>
        <taxon>Heracleum</taxon>
    </lineage>
</organism>
<dbReference type="Pfam" id="PF01554">
    <property type="entry name" value="MatE"/>
    <property type="match status" value="1"/>
</dbReference>
<accession>A0AAD8H788</accession>
<keyword evidence="3" id="KW-1185">Reference proteome</keyword>
<sequence length="122" mass="13341">MILIGLLLYSRSMISMLYLGQLGELTLAGGSLAVGFANITGYSILSGFAKGVEPIMWWDKDSKRSRGKIICLMFFTSKSRVPRANMDADVALDPSTLVEMSDGTWVGPIQFTCHVACHTDFV</sequence>
<dbReference type="AlphaFoldDB" id="A0AAD8H788"/>
<dbReference type="EMBL" id="JAUIZM010000010">
    <property type="protein sequence ID" value="KAK1361063.1"/>
    <property type="molecule type" value="Genomic_DNA"/>
</dbReference>
<dbReference type="Proteomes" id="UP001237642">
    <property type="component" value="Unassembled WGS sequence"/>
</dbReference>